<feature type="transmembrane region" description="Helical" evidence="2">
    <location>
        <begin position="58"/>
        <end position="79"/>
    </location>
</feature>
<reference evidence="3 4" key="1">
    <citation type="submission" date="2012-01" db="EMBL/GenBank/DDBJ databases">
        <title>Improved High-Quality Draft sequence of Saccharomonospora xinjiangensis XJ-54.</title>
        <authorList>
            <consortium name="US DOE Joint Genome Institute"/>
            <person name="Lucas S."/>
            <person name="Han J."/>
            <person name="Lapidus A."/>
            <person name="Cheng J.-F."/>
            <person name="Goodwin L."/>
            <person name="Pitluck S."/>
            <person name="Peters L."/>
            <person name="Mikhailova N."/>
            <person name="Teshima H."/>
            <person name="Detter J.C."/>
            <person name="Han C."/>
            <person name="Tapia R."/>
            <person name="Land M."/>
            <person name="Hauser L."/>
            <person name="Kyrpides N."/>
            <person name="Ivanova N."/>
            <person name="Pagani I."/>
            <person name="Brambilla E.-M."/>
            <person name="Klenk H.-P."/>
            <person name="Woyke T."/>
        </authorList>
    </citation>
    <scope>NUCLEOTIDE SEQUENCE [LARGE SCALE GENOMIC DNA]</scope>
    <source>
        <strain evidence="3 4">XJ-54</strain>
    </source>
</reference>
<feature type="region of interest" description="Disordered" evidence="1">
    <location>
        <begin position="1"/>
        <end position="26"/>
    </location>
</feature>
<dbReference type="STRING" id="882086.SacxiDRAFT_3982"/>
<dbReference type="EMBL" id="JH636049">
    <property type="protein sequence ID" value="EID56173.1"/>
    <property type="molecule type" value="Genomic_DNA"/>
</dbReference>
<dbReference type="HOGENOM" id="CLU_605006_0_0_11"/>
<proteinExistence type="predicted"/>
<keyword evidence="2" id="KW-0472">Membrane</keyword>
<name>I0V7S0_9PSEU</name>
<keyword evidence="2" id="KW-1133">Transmembrane helix</keyword>
<evidence type="ECO:0000313" key="3">
    <source>
        <dbReference type="EMBL" id="EID56173.1"/>
    </source>
</evidence>
<sequence length="457" mass="48133">MPYAPTHPQGGYPATDQPPQYGFQAQPFGDVQQLGQYPAQPPGQYPHPQGRKPRRRGLVVGLVVALVLAIGGGATWWVLAERASVASGSSTPEEAASRLLTALGDGDVVGLAQTVEPAEASLLGDMLTSSADELKRLGMLTEDADLSAFSGITLTAKDLRFDSAAAERINDRVTITKLTGGTLTVSADLRKLPLTPEYRDAMVAAAGGPDAASESQTFDIASLVRESGAPISIATVNVDGEWYPSLFYTLTHNILTEEELSWPQTSIPAVGAYSPTEAVRQTLQAALDADLKRVIELLPPDEMAVLHDAGPMLVESLAAEGAEPSGIKVVDLKAEETPITNGTKVTITTLTLEAPGRGRLTIVKDGDCYTITAPEGTQRVCGADLARQLAENAGPGVPTEGLAESTMALAEEGLGLVTTEVEGKHYVSPLRSYGELAISLYRNLTPEQFRAMLSSSG</sequence>
<feature type="region of interest" description="Disordered" evidence="1">
    <location>
        <begin position="33"/>
        <end position="52"/>
    </location>
</feature>
<keyword evidence="4" id="KW-1185">Reference proteome</keyword>
<evidence type="ECO:0000256" key="1">
    <source>
        <dbReference type="SAM" id="MobiDB-lite"/>
    </source>
</evidence>
<dbReference type="eggNOG" id="ENOG50324Z0">
    <property type="taxonomic scope" value="Bacteria"/>
</dbReference>
<gene>
    <name evidence="3" type="ORF">SacxiDRAFT_3982</name>
</gene>
<evidence type="ECO:0000256" key="2">
    <source>
        <dbReference type="SAM" id="Phobius"/>
    </source>
</evidence>
<organism evidence="3 4">
    <name type="scientific">Saccharomonospora xinjiangensis XJ-54</name>
    <dbReference type="NCBI Taxonomy" id="882086"/>
    <lineage>
        <taxon>Bacteria</taxon>
        <taxon>Bacillati</taxon>
        <taxon>Actinomycetota</taxon>
        <taxon>Actinomycetes</taxon>
        <taxon>Pseudonocardiales</taxon>
        <taxon>Pseudonocardiaceae</taxon>
        <taxon>Saccharomonospora</taxon>
    </lineage>
</organism>
<dbReference type="Proteomes" id="UP000004691">
    <property type="component" value="Unassembled WGS sequence"/>
</dbReference>
<accession>I0V7S0</accession>
<evidence type="ECO:0000313" key="4">
    <source>
        <dbReference type="Proteomes" id="UP000004691"/>
    </source>
</evidence>
<protein>
    <recommendedName>
        <fullName evidence="5">Flagellar basal body-associated protein FliL</fullName>
    </recommendedName>
</protein>
<evidence type="ECO:0008006" key="5">
    <source>
        <dbReference type="Google" id="ProtNLM"/>
    </source>
</evidence>
<keyword evidence="2" id="KW-0812">Transmembrane</keyword>
<dbReference type="AlphaFoldDB" id="I0V7S0"/>